<dbReference type="GeneID" id="19899349"/>
<sequence length="195" mass="22007">MASHSDTNKPIPYSKRAIKAVPIPQGRSATQERRRDLFLKKVQQDRDEKRWEARGDQIMKLDFVAERRRWEAEQARAAPNPDEPSEDSEYGEGYNDLPMWSSQQTEARRSSQPEEEAEAVIQQENEELDAMISMMEEQGQTSQTSSIGSPGFGSDDEDYDIIFSEILGARSTPQLLDTDSAFNVPDADAMDTTNG</sequence>
<proteinExistence type="predicted"/>
<dbReference type="eggNOG" id="ENOG502SCE7">
    <property type="taxonomic scope" value="Eukaryota"/>
</dbReference>
<feature type="region of interest" description="Disordered" evidence="1">
    <location>
        <begin position="1"/>
        <end position="35"/>
    </location>
</feature>
<feature type="region of interest" description="Disordered" evidence="1">
    <location>
        <begin position="137"/>
        <end position="157"/>
    </location>
</feature>
<dbReference type="Proteomes" id="UP000016924">
    <property type="component" value="Unassembled WGS sequence"/>
</dbReference>
<gene>
    <name evidence="2" type="ORF">W97_02038</name>
</gene>
<name>R7YLQ9_CONA1</name>
<dbReference type="HOGENOM" id="CLU_070839_0_0_1"/>
<dbReference type="AlphaFoldDB" id="R7YLQ9"/>
<dbReference type="RefSeq" id="XP_007778130.1">
    <property type="nucleotide sequence ID" value="XM_007779940.1"/>
</dbReference>
<organism evidence="2 3">
    <name type="scientific">Coniosporium apollinis (strain CBS 100218)</name>
    <name type="common">Rock-inhabiting black yeast</name>
    <dbReference type="NCBI Taxonomy" id="1168221"/>
    <lineage>
        <taxon>Eukaryota</taxon>
        <taxon>Fungi</taxon>
        <taxon>Dikarya</taxon>
        <taxon>Ascomycota</taxon>
        <taxon>Pezizomycotina</taxon>
        <taxon>Dothideomycetes</taxon>
        <taxon>Dothideomycetes incertae sedis</taxon>
        <taxon>Coniosporium</taxon>
    </lineage>
</organism>
<dbReference type="OrthoDB" id="5279705at2759"/>
<dbReference type="EMBL" id="JH767560">
    <property type="protein sequence ID" value="EON62813.1"/>
    <property type="molecule type" value="Genomic_DNA"/>
</dbReference>
<evidence type="ECO:0000313" key="3">
    <source>
        <dbReference type="Proteomes" id="UP000016924"/>
    </source>
</evidence>
<dbReference type="OMA" id="WQRRDIE"/>
<keyword evidence="3" id="KW-1185">Reference proteome</keyword>
<reference evidence="3" key="1">
    <citation type="submission" date="2012-06" db="EMBL/GenBank/DDBJ databases">
        <title>The genome sequence of Coniosporium apollinis CBS 100218.</title>
        <authorList>
            <consortium name="The Broad Institute Genome Sequencing Platform"/>
            <person name="Cuomo C."/>
            <person name="Gorbushina A."/>
            <person name="Noack S."/>
            <person name="Walker B."/>
            <person name="Young S.K."/>
            <person name="Zeng Q."/>
            <person name="Gargeya S."/>
            <person name="Fitzgerald M."/>
            <person name="Haas B."/>
            <person name="Abouelleil A."/>
            <person name="Alvarado L."/>
            <person name="Arachchi H.M."/>
            <person name="Berlin A.M."/>
            <person name="Chapman S.B."/>
            <person name="Goldberg J."/>
            <person name="Griggs A."/>
            <person name="Gujja S."/>
            <person name="Hansen M."/>
            <person name="Howarth C."/>
            <person name="Imamovic A."/>
            <person name="Larimer J."/>
            <person name="McCowan C."/>
            <person name="Montmayeur A."/>
            <person name="Murphy C."/>
            <person name="Neiman D."/>
            <person name="Pearson M."/>
            <person name="Priest M."/>
            <person name="Roberts A."/>
            <person name="Saif S."/>
            <person name="Shea T."/>
            <person name="Sisk P."/>
            <person name="Sykes S."/>
            <person name="Wortman J."/>
            <person name="Nusbaum C."/>
            <person name="Birren B."/>
        </authorList>
    </citation>
    <scope>NUCLEOTIDE SEQUENCE [LARGE SCALE GENOMIC DNA]</scope>
    <source>
        <strain evidence="3">CBS 100218</strain>
    </source>
</reference>
<dbReference type="STRING" id="1168221.R7YLQ9"/>
<feature type="region of interest" description="Disordered" evidence="1">
    <location>
        <begin position="70"/>
        <end position="120"/>
    </location>
</feature>
<evidence type="ECO:0000256" key="1">
    <source>
        <dbReference type="SAM" id="MobiDB-lite"/>
    </source>
</evidence>
<feature type="compositionally biased region" description="Low complexity" evidence="1">
    <location>
        <begin position="138"/>
        <end position="149"/>
    </location>
</feature>
<evidence type="ECO:0000313" key="2">
    <source>
        <dbReference type="EMBL" id="EON62813.1"/>
    </source>
</evidence>
<protein>
    <submittedName>
        <fullName evidence="2">Uncharacterized protein</fullName>
    </submittedName>
</protein>
<accession>R7YLQ9</accession>